<evidence type="ECO:0000256" key="2">
    <source>
        <dbReference type="SAM" id="SignalP"/>
    </source>
</evidence>
<evidence type="ECO:0000256" key="1">
    <source>
        <dbReference type="SAM" id="Phobius"/>
    </source>
</evidence>
<keyword evidence="4" id="KW-1185">Reference proteome</keyword>
<dbReference type="PANTHER" id="PTHR35035">
    <property type="entry name" value="DISCOIDIN-INDUCING COMPLEX SUBUNIT B"/>
    <property type="match status" value="1"/>
</dbReference>
<accession>F4Q3V9</accession>
<dbReference type="OrthoDB" id="21578at2759"/>
<feature type="transmembrane region" description="Helical" evidence="1">
    <location>
        <begin position="780"/>
        <end position="805"/>
    </location>
</feature>
<gene>
    <name evidence="3" type="ORF">DFA_08712</name>
</gene>
<name>F4Q3V9_CACFS</name>
<proteinExistence type="predicted"/>
<evidence type="ECO:0008006" key="5">
    <source>
        <dbReference type="Google" id="ProtNLM"/>
    </source>
</evidence>
<organism evidence="3 4">
    <name type="scientific">Cavenderia fasciculata</name>
    <name type="common">Slime mold</name>
    <name type="synonym">Dictyostelium fasciculatum</name>
    <dbReference type="NCBI Taxonomy" id="261658"/>
    <lineage>
        <taxon>Eukaryota</taxon>
        <taxon>Amoebozoa</taxon>
        <taxon>Evosea</taxon>
        <taxon>Eumycetozoa</taxon>
        <taxon>Dictyostelia</taxon>
        <taxon>Acytosteliales</taxon>
        <taxon>Cavenderiaceae</taxon>
        <taxon>Cavenderia</taxon>
    </lineage>
</organism>
<feature type="signal peptide" evidence="2">
    <location>
        <begin position="1"/>
        <end position="28"/>
    </location>
</feature>
<evidence type="ECO:0000313" key="4">
    <source>
        <dbReference type="Proteomes" id="UP000007797"/>
    </source>
</evidence>
<keyword evidence="1" id="KW-0812">Transmembrane</keyword>
<keyword evidence="2" id="KW-0732">Signal</keyword>
<dbReference type="AlphaFoldDB" id="F4Q3V9"/>
<dbReference type="EMBL" id="GL883021">
    <property type="protein sequence ID" value="EGG17715.1"/>
    <property type="molecule type" value="Genomic_DNA"/>
</dbReference>
<dbReference type="InterPro" id="IPR053370">
    <property type="entry name" value="QS_Complex_Regulator"/>
</dbReference>
<dbReference type="PANTHER" id="PTHR35035:SF3">
    <property type="entry name" value="DISCOIDIN-INDUCING COMPLEX SUBUNIT B"/>
    <property type="match status" value="1"/>
</dbReference>
<dbReference type="GeneID" id="14869565"/>
<dbReference type="Proteomes" id="UP000007797">
    <property type="component" value="Unassembled WGS sequence"/>
</dbReference>
<reference evidence="4" key="1">
    <citation type="journal article" date="2011" name="Genome Res.">
        <title>Phylogeny-wide analysis of social amoeba genomes highlights ancient origins for complex intercellular communication.</title>
        <authorList>
            <person name="Heidel A.J."/>
            <person name="Lawal H.M."/>
            <person name="Felder M."/>
            <person name="Schilde C."/>
            <person name="Helps N.R."/>
            <person name="Tunggal B."/>
            <person name="Rivero F."/>
            <person name="John U."/>
            <person name="Schleicher M."/>
            <person name="Eichinger L."/>
            <person name="Platzer M."/>
            <person name="Noegel A.A."/>
            <person name="Schaap P."/>
            <person name="Gloeckner G."/>
        </authorList>
    </citation>
    <scope>NUCLEOTIDE SEQUENCE [LARGE SCALE GENOMIC DNA]</scope>
    <source>
        <strain evidence="4">SH3</strain>
    </source>
</reference>
<evidence type="ECO:0000313" key="3">
    <source>
        <dbReference type="EMBL" id="EGG17715.1"/>
    </source>
</evidence>
<keyword evidence="1" id="KW-1133">Transmembrane helix</keyword>
<dbReference type="OMA" id="AFINTEQ"/>
<dbReference type="KEGG" id="dfa:DFA_08712"/>
<sequence length="830" mass="89816">MTIQRPLLSLSHLLIICLTFVLVDLANSQKIWNAGVTSTAWNGSSNWLPTGVPTMTDNVVVSGTNVIVRELSTADLEISFSSLQVGNQVTPNNATVVLSTLPENSIINFRSKAVLIVSWPSILSPWSYGDTMTIDQGGQMDVFHARLDFINFNCYGIINVVGMLDVLKRAYFGPGAKAIIRKDAGLFTSYLNFNAANMEVYLGKVYFTKSAGDLISQFENGALLFSMFSSEFIESSLYFSRSSFDTNYSNLTSDGLLLMENSTLSGHQNSFVVSGVNSGLALFGGKISLSSSNIVHNSSQYLVSNCSNCAYTNSNTTFINSKVFYSDQNDISYLSSSNLTITSGDVAISGNTTLHFNESSLSVKDTTSFSLQETSSLNAFYSDFNIYTYFLLMDTSRLYTFNSTFYVYSHILVDNSTRMWIESSTVFVDGSILSKEQTEIGFINSQVSINGNIMIVGSMNFTQGLMDIKGVLQIVCPDGVSVGTIDSIIINVGGYASINCLTSYTNVTIFVGGEMELTGGALISDSNIISSNRTKVGSIFGVRSNITVLAGDLVVLPNSLIYLENSTNSGKFLSDPSTKIFLTNSRIINNGLMLIDSELSFDQSNLINMADLVITSNIVKNGTVNVTQTFDNQGMMNVTNNIAIQIDFANSGNLSIGNSSNTNNLQVDGNFNTSSVTANVGLVVKSATDFSSLNVSQTATLAGELTIRVVKNLTRENVTIPVMTYDNVQGSHSKINIITYDPETGEEDSSPACSISSNQGEKGINVLISNCKEESLVSKLGAGAIAGIVIGCAAAVVLSFTLYHFRERIRLNIKLLKTDKESFKMNNINQ</sequence>
<dbReference type="RefSeq" id="XP_004356199.1">
    <property type="nucleotide sequence ID" value="XM_004356146.1"/>
</dbReference>
<feature type="chain" id="PRO_5003313618" description="Transmembrane protein" evidence="2">
    <location>
        <begin position="29"/>
        <end position="830"/>
    </location>
</feature>
<keyword evidence="1" id="KW-0472">Membrane</keyword>
<protein>
    <recommendedName>
        <fullName evidence="5">Transmembrane protein</fullName>
    </recommendedName>
</protein>